<reference evidence="2 3" key="1">
    <citation type="journal article" date="2015" name="Sci. Rep.">
        <title>The genome of Leishmania panamensis: insights into genomics of the L. (Viannia) subgenus.</title>
        <authorList>
            <person name="Llanes A."/>
            <person name="Restrepo C.M."/>
            <person name="Vecchio G.D."/>
            <person name="Anguizola F.J."/>
            <person name="Lleonart R."/>
        </authorList>
    </citation>
    <scope>NUCLEOTIDE SEQUENCE [LARGE SCALE GENOMIC DNA]</scope>
    <source>
        <strain evidence="2 3">MHOM/PA/94/PSC-1</strain>
    </source>
</reference>
<keyword evidence="1" id="KW-0472">Membrane</keyword>
<proteinExistence type="predicted"/>
<dbReference type="VEuPathDB" id="TriTrypDB:LPAL13_200032000"/>
<dbReference type="GeneID" id="22574472"/>
<dbReference type="OrthoDB" id="271204at2759"/>
<dbReference type="eggNOG" id="ENOG502SB6Q">
    <property type="taxonomic scope" value="Eukaryota"/>
</dbReference>
<dbReference type="EMBL" id="CP009389">
    <property type="protein sequence ID" value="AIN97758.1"/>
    <property type="molecule type" value="Genomic_DNA"/>
</dbReference>
<keyword evidence="1" id="KW-0812">Transmembrane</keyword>
<evidence type="ECO:0000256" key="1">
    <source>
        <dbReference type="SAM" id="Phobius"/>
    </source>
</evidence>
<feature type="transmembrane region" description="Helical" evidence="1">
    <location>
        <begin position="48"/>
        <end position="67"/>
    </location>
</feature>
<keyword evidence="1" id="KW-1133">Transmembrane helix</keyword>
<dbReference type="KEGG" id="lpan:LPMP_202620"/>
<sequence length="89" mass="10364">MLCFTRCALMRRSQRALEQKFKSHCGSTNPATDTSVAGKVKAELKKMIKIQLVLIPICVVLMVWMYPTPTEEDERRMRLEYERNAGWKT</sequence>
<dbReference type="Proteomes" id="UP000063063">
    <property type="component" value="Chromosome 20"/>
</dbReference>
<gene>
    <name evidence="2" type="ORF">LPMP_202620</name>
</gene>
<accession>A0A088RP93</accession>
<keyword evidence="3" id="KW-1185">Reference proteome</keyword>
<evidence type="ECO:0000313" key="2">
    <source>
        <dbReference type="EMBL" id="AIN97758.1"/>
    </source>
</evidence>
<dbReference type="AlphaFoldDB" id="A0A088RP93"/>
<dbReference type="RefSeq" id="XP_010698465.1">
    <property type="nucleotide sequence ID" value="XM_010700163.1"/>
</dbReference>
<evidence type="ECO:0000313" key="3">
    <source>
        <dbReference type="Proteomes" id="UP000063063"/>
    </source>
</evidence>
<name>A0A088RP93_LEIPA</name>
<protein>
    <submittedName>
        <fullName evidence="2">Uncharacterized protein</fullName>
    </submittedName>
</protein>
<organism evidence="2 3">
    <name type="scientific">Leishmania panamensis</name>
    <dbReference type="NCBI Taxonomy" id="5679"/>
    <lineage>
        <taxon>Eukaryota</taxon>
        <taxon>Discoba</taxon>
        <taxon>Euglenozoa</taxon>
        <taxon>Kinetoplastea</taxon>
        <taxon>Metakinetoplastina</taxon>
        <taxon>Trypanosomatida</taxon>
        <taxon>Trypanosomatidae</taxon>
        <taxon>Leishmaniinae</taxon>
        <taxon>Leishmania</taxon>
        <taxon>Leishmania guyanensis species complex</taxon>
    </lineage>
</organism>
<dbReference type="VEuPathDB" id="TriTrypDB:LPMP_202620"/>